<dbReference type="EMBL" id="OW152813">
    <property type="protein sequence ID" value="CAH2034777.1"/>
    <property type="molecule type" value="Genomic_DNA"/>
</dbReference>
<feature type="non-terminal residue" evidence="2">
    <location>
        <position position="121"/>
    </location>
</feature>
<feature type="region of interest" description="Disordered" evidence="1">
    <location>
        <begin position="85"/>
        <end position="121"/>
    </location>
</feature>
<evidence type="ECO:0000313" key="3">
    <source>
        <dbReference type="Proteomes" id="UP000837857"/>
    </source>
</evidence>
<evidence type="ECO:0000313" key="2">
    <source>
        <dbReference type="EMBL" id="CAH2034777.1"/>
    </source>
</evidence>
<reference evidence="2" key="1">
    <citation type="submission" date="2022-03" db="EMBL/GenBank/DDBJ databases">
        <authorList>
            <person name="Martin H S."/>
        </authorList>
    </citation>
    <scope>NUCLEOTIDE SEQUENCE</scope>
</reference>
<keyword evidence="3" id="KW-1185">Reference proteome</keyword>
<feature type="compositionally biased region" description="Polar residues" evidence="1">
    <location>
        <begin position="16"/>
        <end position="25"/>
    </location>
</feature>
<feature type="region of interest" description="Disordered" evidence="1">
    <location>
        <begin position="1"/>
        <end position="25"/>
    </location>
</feature>
<feature type="compositionally biased region" description="Polar residues" evidence="1">
    <location>
        <begin position="104"/>
        <end position="114"/>
    </location>
</feature>
<sequence length="121" mass="13453">MPPAFPECRPGKTMTEAGTASRNSGSFRCARRKIHSGIPRAATGPLRHSIYLSRGKRWDARRLLGHRGVSALMIYGGIRGPIARAPADARRSDPVGMRRGLRTIHTQRPLSRTSHPIDRYE</sequence>
<name>A0ABN8HP93_9NEOP</name>
<gene>
    <name evidence="2" type="ORF">IPOD504_LOCUS284</name>
</gene>
<proteinExistence type="predicted"/>
<dbReference type="Proteomes" id="UP000837857">
    <property type="component" value="Chromosome 1"/>
</dbReference>
<organism evidence="2 3">
    <name type="scientific">Iphiclides podalirius</name>
    <name type="common">scarce swallowtail</name>
    <dbReference type="NCBI Taxonomy" id="110791"/>
    <lineage>
        <taxon>Eukaryota</taxon>
        <taxon>Metazoa</taxon>
        <taxon>Ecdysozoa</taxon>
        <taxon>Arthropoda</taxon>
        <taxon>Hexapoda</taxon>
        <taxon>Insecta</taxon>
        <taxon>Pterygota</taxon>
        <taxon>Neoptera</taxon>
        <taxon>Endopterygota</taxon>
        <taxon>Lepidoptera</taxon>
        <taxon>Glossata</taxon>
        <taxon>Ditrysia</taxon>
        <taxon>Papilionoidea</taxon>
        <taxon>Papilionidae</taxon>
        <taxon>Papilioninae</taxon>
        <taxon>Iphiclides</taxon>
    </lineage>
</organism>
<evidence type="ECO:0000256" key="1">
    <source>
        <dbReference type="SAM" id="MobiDB-lite"/>
    </source>
</evidence>
<protein>
    <submittedName>
        <fullName evidence="2">Uncharacterized protein</fullName>
    </submittedName>
</protein>
<accession>A0ABN8HP93</accession>